<dbReference type="AlphaFoldDB" id="A0A1Y4QS56"/>
<protein>
    <submittedName>
        <fullName evidence="1">FeoB-associated Cys-rich membrane protein</fullName>
    </submittedName>
</protein>
<gene>
    <name evidence="1" type="ORF">B5E88_11500</name>
</gene>
<evidence type="ECO:0000313" key="2">
    <source>
        <dbReference type="Proteomes" id="UP000196074"/>
    </source>
</evidence>
<evidence type="ECO:0000313" key="1">
    <source>
        <dbReference type="EMBL" id="OUQ08128.1"/>
    </source>
</evidence>
<reference evidence="2" key="1">
    <citation type="submission" date="2017-04" db="EMBL/GenBank/DDBJ databases">
        <title>Function of individual gut microbiota members based on whole genome sequencing of pure cultures obtained from chicken caecum.</title>
        <authorList>
            <person name="Medvecky M."/>
            <person name="Cejkova D."/>
            <person name="Polansky O."/>
            <person name="Karasova D."/>
            <person name="Kubasova T."/>
            <person name="Cizek A."/>
            <person name="Rychlik I."/>
        </authorList>
    </citation>
    <scope>NUCLEOTIDE SEQUENCE [LARGE SCALE GENOMIC DNA]</scope>
    <source>
        <strain evidence="2">An144</strain>
    </source>
</reference>
<dbReference type="RefSeq" id="WP_016251731.1">
    <property type="nucleotide sequence ID" value="NZ_CP010060.1"/>
</dbReference>
<name>A0A1Y4QS56_9ENTE</name>
<sequence>MNLPTFILAVLILVAVVRIFYRQFQTKGHCDHCESECAVKHSLKSTDPSTK</sequence>
<accession>A0A1Y4QS56</accession>
<dbReference type="Proteomes" id="UP000196074">
    <property type="component" value="Unassembled WGS sequence"/>
</dbReference>
<dbReference type="EMBL" id="NFLC01000037">
    <property type="protein sequence ID" value="OUQ08128.1"/>
    <property type="molecule type" value="Genomic_DNA"/>
</dbReference>
<comment type="caution">
    <text evidence="1">The sequence shown here is derived from an EMBL/GenBank/DDBJ whole genome shotgun (WGS) entry which is preliminary data.</text>
</comment>
<proteinExistence type="predicted"/>
<organism evidence="1 2">
    <name type="scientific">Enterococcus cecorum</name>
    <dbReference type="NCBI Taxonomy" id="44008"/>
    <lineage>
        <taxon>Bacteria</taxon>
        <taxon>Bacillati</taxon>
        <taxon>Bacillota</taxon>
        <taxon>Bacilli</taxon>
        <taxon>Lactobacillales</taxon>
        <taxon>Enterococcaceae</taxon>
        <taxon>Enterococcus</taxon>
    </lineage>
</organism>